<dbReference type="GO" id="GO:0005524">
    <property type="term" value="F:ATP binding"/>
    <property type="evidence" value="ECO:0007669"/>
    <property type="project" value="UniProtKB-KW"/>
</dbReference>
<dbReference type="Proteomes" id="UP001501490">
    <property type="component" value="Unassembled WGS sequence"/>
</dbReference>
<proteinExistence type="predicted"/>
<evidence type="ECO:0000256" key="4">
    <source>
        <dbReference type="SAM" id="MobiDB-lite"/>
    </source>
</evidence>
<feature type="domain" description="ABC transporter" evidence="5">
    <location>
        <begin position="8"/>
        <end position="241"/>
    </location>
</feature>
<dbReference type="PROSITE" id="PS00211">
    <property type="entry name" value="ABC_TRANSPORTER_1"/>
    <property type="match status" value="1"/>
</dbReference>
<keyword evidence="1" id="KW-0813">Transport</keyword>
<keyword evidence="3 6" id="KW-0067">ATP-binding</keyword>
<dbReference type="SUPFAM" id="SSF52540">
    <property type="entry name" value="P-loop containing nucleoside triphosphate hydrolases"/>
    <property type="match status" value="1"/>
</dbReference>
<dbReference type="Pfam" id="PF00005">
    <property type="entry name" value="ABC_tran"/>
    <property type="match status" value="1"/>
</dbReference>
<dbReference type="EMBL" id="BAABAB010000010">
    <property type="protein sequence ID" value="GAA3615890.1"/>
    <property type="molecule type" value="Genomic_DNA"/>
</dbReference>
<accession>A0ABP6ZP03</accession>
<evidence type="ECO:0000256" key="3">
    <source>
        <dbReference type="ARBA" id="ARBA00022840"/>
    </source>
</evidence>
<dbReference type="PROSITE" id="PS50893">
    <property type="entry name" value="ABC_TRANSPORTER_2"/>
    <property type="match status" value="1"/>
</dbReference>
<reference evidence="7" key="1">
    <citation type="journal article" date="2019" name="Int. J. Syst. Evol. Microbiol.">
        <title>The Global Catalogue of Microorganisms (GCM) 10K type strain sequencing project: providing services to taxonomists for standard genome sequencing and annotation.</title>
        <authorList>
            <consortium name="The Broad Institute Genomics Platform"/>
            <consortium name="The Broad Institute Genome Sequencing Center for Infectious Disease"/>
            <person name="Wu L."/>
            <person name="Ma J."/>
        </authorList>
    </citation>
    <scope>NUCLEOTIDE SEQUENCE [LARGE SCALE GENOMIC DNA]</scope>
    <source>
        <strain evidence="7">JCM 16929</strain>
    </source>
</reference>
<feature type="region of interest" description="Disordered" evidence="4">
    <location>
        <begin position="224"/>
        <end position="245"/>
    </location>
</feature>
<evidence type="ECO:0000259" key="5">
    <source>
        <dbReference type="PROSITE" id="PS50893"/>
    </source>
</evidence>
<keyword evidence="7" id="KW-1185">Reference proteome</keyword>
<gene>
    <name evidence="6" type="ORF">GCM10022236_17520</name>
</gene>
<keyword evidence="2" id="KW-0547">Nucleotide-binding</keyword>
<dbReference type="Gene3D" id="3.40.50.300">
    <property type="entry name" value="P-loop containing nucleotide triphosphate hydrolases"/>
    <property type="match status" value="1"/>
</dbReference>
<comment type="caution">
    <text evidence="6">The sequence shown here is derived from an EMBL/GenBank/DDBJ whole genome shotgun (WGS) entry which is preliminary data.</text>
</comment>
<sequence length="261" mass="27536">MSTNGPALAAADLSVELGGLPVLRGVGITVAPGEAVTLLGGNGSGKSTLVRALLGLTPHQRGEVRLFGTPLRQFRAWRRVGYVPQRSTAALSNALVREVVAAGRLAHRRPFVPPRRSDRHAVAESLEVVGMSDRAGDELRRLSGGQQQRVLIARALATRPELLVLDEPNAGVDLEHQHVLADVLGRLLARDVAVLVVLHEVGPLGGLIDRAVVLREGRVVHDGPLGSLGQGHHHHGHHADPAPGALLDRSGLDRSLLGGES</sequence>
<dbReference type="SMART" id="SM00382">
    <property type="entry name" value="AAA"/>
    <property type="match status" value="1"/>
</dbReference>
<evidence type="ECO:0000313" key="7">
    <source>
        <dbReference type="Proteomes" id="UP001501490"/>
    </source>
</evidence>
<evidence type="ECO:0000256" key="1">
    <source>
        <dbReference type="ARBA" id="ARBA00022448"/>
    </source>
</evidence>
<organism evidence="6 7">
    <name type="scientific">Microlunatus ginsengisoli</name>
    <dbReference type="NCBI Taxonomy" id="363863"/>
    <lineage>
        <taxon>Bacteria</taxon>
        <taxon>Bacillati</taxon>
        <taxon>Actinomycetota</taxon>
        <taxon>Actinomycetes</taxon>
        <taxon>Propionibacteriales</taxon>
        <taxon>Propionibacteriaceae</taxon>
        <taxon>Microlunatus</taxon>
    </lineage>
</organism>
<dbReference type="InterPro" id="IPR003593">
    <property type="entry name" value="AAA+_ATPase"/>
</dbReference>
<dbReference type="InterPro" id="IPR003439">
    <property type="entry name" value="ABC_transporter-like_ATP-bd"/>
</dbReference>
<evidence type="ECO:0000313" key="6">
    <source>
        <dbReference type="EMBL" id="GAA3615890.1"/>
    </source>
</evidence>
<dbReference type="PANTHER" id="PTHR42734">
    <property type="entry name" value="METAL TRANSPORT SYSTEM ATP-BINDING PROTEIN TM_0124-RELATED"/>
    <property type="match status" value="1"/>
</dbReference>
<evidence type="ECO:0000256" key="2">
    <source>
        <dbReference type="ARBA" id="ARBA00022741"/>
    </source>
</evidence>
<dbReference type="InterPro" id="IPR050153">
    <property type="entry name" value="Metal_Ion_Import_ABC"/>
</dbReference>
<name>A0ABP6ZP03_9ACTN</name>
<dbReference type="RefSeq" id="WP_344803458.1">
    <property type="nucleotide sequence ID" value="NZ_BAABAB010000010.1"/>
</dbReference>
<dbReference type="InterPro" id="IPR017871">
    <property type="entry name" value="ABC_transporter-like_CS"/>
</dbReference>
<protein>
    <submittedName>
        <fullName evidence="6">Metal ABC transporter ATP-binding protein</fullName>
    </submittedName>
</protein>
<dbReference type="InterPro" id="IPR027417">
    <property type="entry name" value="P-loop_NTPase"/>
</dbReference>